<feature type="transmembrane region" description="Helical" evidence="6">
    <location>
        <begin position="229"/>
        <end position="252"/>
    </location>
</feature>
<gene>
    <name evidence="7" type="ORF">GCM10022262_05690</name>
</gene>
<comment type="subcellular location">
    <subcellularLocation>
        <location evidence="1">Cell membrane</location>
        <topology evidence="1">Multi-pass membrane protein</topology>
    </subcellularLocation>
</comment>
<accession>A0ABP8EQM2</accession>
<feature type="transmembrane region" description="Helical" evidence="6">
    <location>
        <begin position="46"/>
        <end position="65"/>
    </location>
</feature>
<feature type="transmembrane region" description="Helical" evidence="6">
    <location>
        <begin position="430"/>
        <end position="452"/>
    </location>
</feature>
<feature type="transmembrane region" description="Helical" evidence="6">
    <location>
        <begin position="123"/>
        <end position="149"/>
    </location>
</feature>
<evidence type="ECO:0000256" key="5">
    <source>
        <dbReference type="ARBA" id="ARBA00023136"/>
    </source>
</evidence>
<feature type="transmembrane region" description="Helical" evidence="6">
    <location>
        <begin position="341"/>
        <end position="364"/>
    </location>
</feature>
<evidence type="ECO:0008006" key="9">
    <source>
        <dbReference type="Google" id="ProtNLM"/>
    </source>
</evidence>
<evidence type="ECO:0000313" key="8">
    <source>
        <dbReference type="Proteomes" id="UP001499841"/>
    </source>
</evidence>
<proteinExistence type="predicted"/>
<evidence type="ECO:0000313" key="7">
    <source>
        <dbReference type="EMBL" id="GAA4286210.1"/>
    </source>
</evidence>
<dbReference type="EMBL" id="BAABBA010000002">
    <property type="protein sequence ID" value="GAA4286210.1"/>
    <property type="molecule type" value="Genomic_DNA"/>
</dbReference>
<dbReference type="RefSeq" id="WP_345037437.1">
    <property type="nucleotide sequence ID" value="NZ_BAABBA010000002.1"/>
</dbReference>
<evidence type="ECO:0000256" key="1">
    <source>
        <dbReference type="ARBA" id="ARBA00004651"/>
    </source>
</evidence>
<protein>
    <recommendedName>
        <fullName evidence="9">Oligosaccharide flippase family protein</fullName>
    </recommendedName>
</protein>
<feature type="transmembrane region" description="Helical" evidence="6">
    <location>
        <begin position="85"/>
        <end position="111"/>
    </location>
</feature>
<dbReference type="InterPro" id="IPR002797">
    <property type="entry name" value="Polysacc_synth"/>
</dbReference>
<dbReference type="Proteomes" id="UP001499841">
    <property type="component" value="Unassembled WGS sequence"/>
</dbReference>
<dbReference type="Pfam" id="PF01943">
    <property type="entry name" value="Polysacc_synt"/>
    <property type="match status" value="1"/>
</dbReference>
<keyword evidence="4 6" id="KW-1133">Transmembrane helix</keyword>
<evidence type="ECO:0000256" key="2">
    <source>
        <dbReference type="ARBA" id="ARBA00022475"/>
    </source>
</evidence>
<organism evidence="7 8">
    <name type="scientific">Georgenia daeguensis</name>
    <dbReference type="NCBI Taxonomy" id="908355"/>
    <lineage>
        <taxon>Bacteria</taxon>
        <taxon>Bacillati</taxon>
        <taxon>Actinomycetota</taxon>
        <taxon>Actinomycetes</taxon>
        <taxon>Micrococcales</taxon>
        <taxon>Bogoriellaceae</taxon>
        <taxon>Georgenia</taxon>
    </lineage>
</organism>
<comment type="caution">
    <text evidence="7">The sequence shown here is derived from an EMBL/GenBank/DDBJ whole genome shotgun (WGS) entry which is preliminary data.</text>
</comment>
<feature type="transmembrane region" description="Helical" evidence="6">
    <location>
        <begin position="184"/>
        <end position="208"/>
    </location>
</feature>
<sequence>MVTAAGTGGQVRGSSVLLVGQVLALAVGFLVQVLTVRNLTKEDYGAFAWALSVVLLAQSLLPLGLDRANARFLALYDERRDYPRLFGFMAVEAVVILGLGTAAVAATWALTGPIGAVAPSQQAVALLAVLIVLAPVQAVDIVVVEMFAVFASPWSVFLRRYVLEPLLRLAVVVLLVTGDRGPTFLAAGYVAAAAVGLALYLVLLRRMFRRIGLASHFRPRELVLPWREVAGFCGPMLLTTLVAVATTELAAVVLGQSAGPEEVATFRAVQPFAALNLVALYAFTTLFTPALSRLAARRAGEEMAGLYWQSALWVAVLTFPVVAVTTAFAGPFIAFVLGERYATSASVLVILSAGYYLNAALGFNGLTVQILGRSRWVLLTSVVTLVCAGIAVAVLAPRYEAVGAAVAVLLTLVVHNVLKQAGLAGLGIGVWNRQHATVLASLFAVVLALAALGALLDLSLWVALPLVALVWLVVLRQTRGVLRLADAFPEVRKVPVLRRLLG</sequence>
<feature type="transmembrane region" description="Helical" evidence="6">
    <location>
        <begin position="161"/>
        <end position="178"/>
    </location>
</feature>
<feature type="transmembrane region" description="Helical" evidence="6">
    <location>
        <begin position="401"/>
        <end position="418"/>
    </location>
</feature>
<dbReference type="InterPro" id="IPR050833">
    <property type="entry name" value="Poly_Biosynth_Transport"/>
</dbReference>
<keyword evidence="2" id="KW-1003">Cell membrane</keyword>
<feature type="transmembrane region" description="Helical" evidence="6">
    <location>
        <begin position="16"/>
        <end position="34"/>
    </location>
</feature>
<evidence type="ECO:0000256" key="4">
    <source>
        <dbReference type="ARBA" id="ARBA00022989"/>
    </source>
</evidence>
<dbReference type="PANTHER" id="PTHR30250">
    <property type="entry name" value="PST FAMILY PREDICTED COLANIC ACID TRANSPORTER"/>
    <property type="match status" value="1"/>
</dbReference>
<feature type="transmembrane region" description="Helical" evidence="6">
    <location>
        <begin position="376"/>
        <end position="395"/>
    </location>
</feature>
<feature type="transmembrane region" description="Helical" evidence="6">
    <location>
        <begin position="312"/>
        <end position="335"/>
    </location>
</feature>
<evidence type="ECO:0000256" key="6">
    <source>
        <dbReference type="SAM" id="Phobius"/>
    </source>
</evidence>
<keyword evidence="8" id="KW-1185">Reference proteome</keyword>
<reference evidence="8" key="1">
    <citation type="journal article" date="2019" name="Int. J. Syst. Evol. Microbiol.">
        <title>The Global Catalogue of Microorganisms (GCM) 10K type strain sequencing project: providing services to taxonomists for standard genome sequencing and annotation.</title>
        <authorList>
            <consortium name="The Broad Institute Genomics Platform"/>
            <consortium name="The Broad Institute Genome Sequencing Center for Infectious Disease"/>
            <person name="Wu L."/>
            <person name="Ma J."/>
        </authorList>
    </citation>
    <scope>NUCLEOTIDE SEQUENCE [LARGE SCALE GENOMIC DNA]</scope>
    <source>
        <strain evidence="8">JCM 17459</strain>
    </source>
</reference>
<feature type="transmembrane region" description="Helical" evidence="6">
    <location>
        <begin position="272"/>
        <end position="291"/>
    </location>
</feature>
<name>A0ABP8EQM2_9MICO</name>
<keyword evidence="3 6" id="KW-0812">Transmembrane</keyword>
<feature type="transmembrane region" description="Helical" evidence="6">
    <location>
        <begin position="458"/>
        <end position="475"/>
    </location>
</feature>
<dbReference type="PANTHER" id="PTHR30250:SF11">
    <property type="entry name" value="O-ANTIGEN TRANSPORTER-RELATED"/>
    <property type="match status" value="1"/>
</dbReference>
<evidence type="ECO:0000256" key="3">
    <source>
        <dbReference type="ARBA" id="ARBA00022692"/>
    </source>
</evidence>
<keyword evidence="5 6" id="KW-0472">Membrane</keyword>